<evidence type="ECO:0000259" key="1">
    <source>
        <dbReference type="Pfam" id="PF18480"/>
    </source>
</evidence>
<evidence type="ECO:0000313" key="3">
    <source>
        <dbReference type="Proteomes" id="UP000030700"/>
    </source>
</evidence>
<keyword evidence="3" id="KW-1185">Reference proteome</keyword>
<sequence length="123" mass="14073">MKFLLNMNVPPQLGRHLMQLGHHCRHVRELGMARAADYEIVAEARRQQETILTHDLDYGHLLAFSGEAWPSVIIFRVRQTNADYLLQRLLRVWAAIEQPLTEGAIVVLEDAALRIRKLPIVAS</sequence>
<evidence type="ECO:0000313" key="2">
    <source>
        <dbReference type="EMBL" id="GAK50941.1"/>
    </source>
</evidence>
<gene>
    <name evidence="2" type="ORF">U14_02183</name>
</gene>
<dbReference type="EMBL" id="DF820456">
    <property type="protein sequence ID" value="GAK50941.1"/>
    <property type="molecule type" value="Genomic_DNA"/>
</dbReference>
<organism evidence="2 3">
    <name type="scientific">Candidatus Moduliflexus flocculans</name>
    <dbReference type="NCBI Taxonomy" id="1499966"/>
    <lineage>
        <taxon>Bacteria</taxon>
        <taxon>Candidatus Moduliflexota</taxon>
        <taxon>Candidatus Moduliflexia</taxon>
        <taxon>Candidatus Moduliflexales</taxon>
        <taxon>Candidatus Moduliflexaceae</taxon>
    </lineage>
</organism>
<dbReference type="Pfam" id="PF18480">
    <property type="entry name" value="DUF5615"/>
    <property type="match status" value="1"/>
</dbReference>
<dbReference type="InterPro" id="IPR041049">
    <property type="entry name" value="DUF5615"/>
</dbReference>
<protein>
    <recommendedName>
        <fullName evidence="1">DUF5615 domain-containing protein</fullName>
    </recommendedName>
</protein>
<reference evidence="2 3" key="1">
    <citation type="journal article" date="2015" name="PeerJ">
        <title>First genomic representation of candidate bacterial phylum KSB3 points to enhanced environmental sensing as a trigger of wastewater bulking.</title>
        <authorList>
            <person name="Sekiguchi Y."/>
            <person name="Ohashi A."/>
            <person name="Parks D.H."/>
            <person name="Yamauchi T."/>
            <person name="Tyson G.W."/>
            <person name="Hugenholtz P."/>
        </authorList>
    </citation>
    <scope>NUCLEOTIDE SEQUENCE [LARGE SCALE GENOMIC DNA]</scope>
</reference>
<accession>A0A0S6VTS6</accession>
<name>A0A0S6VTS6_9BACT</name>
<dbReference type="AlphaFoldDB" id="A0A0S6VTS6"/>
<dbReference type="Proteomes" id="UP000030700">
    <property type="component" value="Unassembled WGS sequence"/>
</dbReference>
<feature type="domain" description="DUF5615" evidence="1">
    <location>
        <begin position="1"/>
        <end position="110"/>
    </location>
</feature>
<dbReference type="STRING" id="1499966.U14_02183"/>
<dbReference type="HOGENOM" id="CLU_150003_1_0_0"/>
<proteinExistence type="predicted"/>